<keyword evidence="20" id="KW-1185">Reference proteome</keyword>
<comment type="function">
    <text evidence="2">Purine salvage pathway enzyme that catalyzes the transfer of the ribosyl-5-phosphate group from 5-phospho-alpha-D-ribose 1-diphosphate (PRPP) to the N9 position of the 6-oxopurines hypoxanthine and guanine to form the corresponding ribonucleotides IMP (inosine 5'-monophosphate) and GMP (guanosine 5'-monophosphate), with the release of PPi.</text>
</comment>
<evidence type="ECO:0000256" key="16">
    <source>
        <dbReference type="RuleBase" id="RU364099"/>
    </source>
</evidence>
<evidence type="ECO:0000256" key="5">
    <source>
        <dbReference type="ARBA" id="ARBA00004676"/>
    </source>
</evidence>
<dbReference type="GO" id="GO:0000166">
    <property type="term" value="F:nucleotide binding"/>
    <property type="evidence" value="ECO:0007669"/>
    <property type="project" value="UniProtKB-KW"/>
</dbReference>
<dbReference type="InterPro" id="IPR050408">
    <property type="entry name" value="HGPRT"/>
</dbReference>
<name>A0AA43ZRT7_9LACT</name>
<comment type="catalytic activity">
    <reaction evidence="15">
        <text>IMP + diphosphate = hypoxanthine + 5-phospho-alpha-D-ribose 1-diphosphate</text>
        <dbReference type="Rhea" id="RHEA:17973"/>
        <dbReference type="ChEBI" id="CHEBI:17368"/>
        <dbReference type="ChEBI" id="CHEBI:33019"/>
        <dbReference type="ChEBI" id="CHEBI:58017"/>
        <dbReference type="ChEBI" id="CHEBI:58053"/>
        <dbReference type="EC" id="2.4.2.8"/>
    </reaction>
    <physiologicalReaction direction="right-to-left" evidence="15">
        <dbReference type="Rhea" id="RHEA:17975"/>
    </physiologicalReaction>
</comment>
<dbReference type="EMBL" id="JAUNQW010000006">
    <property type="protein sequence ID" value="MDO5457156.1"/>
    <property type="molecule type" value="Genomic_DNA"/>
</dbReference>
<evidence type="ECO:0000256" key="11">
    <source>
        <dbReference type="ARBA" id="ARBA00022726"/>
    </source>
</evidence>
<dbReference type="NCBIfam" id="TIGR01203">
    <property type="entry name" value="HGPRTase"/>
    <property type="match status" value="1"/>
</dbReference>
<feature type="domain" description="Phosphoribosyltransferase" evidence="18">
    <location>
        <begin position="16"/>
        <end position="162"/>
    </location>
</feature>
<comment type="pathway">
    <text evidence="4 16">Purine metabolism; IMP biosynthesis via salvage pathway; IMP from hypoxanthine: step 1/1.</text>
</comment>
<evidence type="ECO:0000259" key="18">
    <source>
        <dbReference type="Pfam" id="PF00156"/>
    </source>
</evidence>
<organism evidence="19 20">
    <name type="scientific">Atopococcus tabaci</name>
    <dbReference type="NCBI Taxonomy" id="269774"/>
    <lineage>
        <taxon>Bacteria</taxon>
        <taxon>Bacillati</taxon>
        <taxon>Bacillota</taxon>
        <taxon>Bacilli</taxon>
        <taxon>Lactobacillales</taxon>
        <taxon>Carnobacteriaceae</taxon>
        <taxon>Atopococcus</taxon>
    </lineage>
</organism>
<sequence>MTIHNDIEEIVFTKEELQDKVQQLGEELSREYKDKYPLVVCILKGGSMFMTDLIKEMDIYLDIDFMDLASYHGGTESTNDVKILKDLSQSVKDRHVLFVEDIIDTGRTLEFLIKLFKTRQAASVDIVTLLNKPSRRLVDVDVKWTGFDIPDSFAVGYGLDYQEKYRNLPYIGVLKDEAINLS</sequence>
<accession>A0AA43ZRT7</accession>
<dbReference type="GO" id="GO:0032264">
    <property type="term" value="P:IMP salvage"/>
    <property type="evidence" value="ECO:0007669"/>
    <property type="project" value="TreeGrafter"/>
</dbReference>
<dbReference type="GO" id="GO:0052657">
    <property type="term" value="F:guanine phosphoribosyltransferase activity"/>
    <property type="evidence" value="ECO:0007669"/>
    <property type="project" value="UniProtKB-ARBA"/>
</dbReference>
<keyword evidence="10 16" id="KW-0479">Metal-binding</keyword>
<dbReference type="FunFam" id="3.40.50.2020:FF:000006">
    <property type="entry name" value="Hypoxanthine phosphoribosyltransferase"/>
    <property type="match status" value="1"/>
</dbReference>
<evidence type="ECO:0000256" key="13">
    <source>
        <dbReference type="ARBA" id="ARBA00022842"/>
    </source>
</evidence>
<reference evidence="19" key="1">
    <citation type="submission" date="2023-07" db="EMBL/GenBank/DDBJ databases">
        <title>Between Cages and Wild: Unraveling the Impact of Captivity on Animal Microbiomes and Antimicrobial Resistance.</title>
        <authorList>
            <person name="Schmartz G.P."/>
            <person name="Rehner J."/>
            <person name="Schuff M.J."/>
            <person name="Becker S.L."/>
            <person name="Kravczyk M."/>
            <person name="Gurevich A."/>
            <person name="Francke R."/>
            <person name="Mueller R."/>
            <person name="Keller V."/>
            <person name="Keller A."/>
        </authorList>
    </citation>
    <scope>NUCLEOTIDE SEQUENCE</scope>
    <source>
        <strain evidence="19">S39M_St_73</strain>
    </source>
</reference>
<comment type="pathway">
    <text evidence="5">Purine metabolism; GMP biosynthesis via salvage pathway; GMP from guanine: step 1/1.</text>
</comment>
<evidence type="ECO:0000256" key="14">
    <source>
        <dbReference type="ARBA" id="ARBA00048811"/>
    </source>
</evidence>
<evidence type="ECO:0000256" key="7">
    <source>
        <dbReference type="ARBA" id="ARBA00022490"/>
    </source>
</evidence>
<evidence type="ECO:0000256" key="9">
    <source>
        <dbReference type="ARBA" id="ARBA00022679"/>
    </source>
</evidence>
<evidence type="ECO:0000256" key="4">
    <source>
        <dbReference type="ARBA" id="ARBA00004669"/>
    </source>
</evidence>
<dbReference type="EC" id="2.4.2.8" evidence="16"/>
<protein>
    <recommendedName>
        <fullName evidence="16">Hypoxanthine phosphoribosyltransferase</fullName>
        <ecNumber evidence="16">2.4.2.8</ecNumber>
    </recommendedName>
</protein>
<dbReference type="Proteomes" id="UP001171751">
    <property type="component" value="Unassembled WGS sequence"/>
</dbReference>
<keyword evidence="8 16" id="KW-0328">Glycosyltransferase</keyword>
<evidence type="ECO:0000256" key="10">
    <source>
        <dbReference type="ARBA" id="ARBA00022723"/>
    </source>
</evidence>
<dbReference type="InterPro" id="IPR029057">
    <property type="entry name" value="PRTase-like"/>
</dbReference>
<dbReference type="GO" id="GO:0006166">
    <property type="term" value="P:purine ribonucleoside salvage"/>
    <property type="evidence" value="ECO:0007669"/>
    <property type="project" value="UniProtKB-KW"/>
</dbReference>
<evidence type="ECO:0000256" key="6">
    <source>
        <dbReference type="ARBA" id="ARBA00008391"/>
    </source>
</evidence>
<dbReference type="PANTHER" id="PTHR43340">
    <property type="entry name" value="HYPOXANTHINE-GUANINE PHOSPHORIBOSYLTRANSFERASE"/>
    <property type="match status" value="1"/>
</dbReference>
<keyword evidence="12 16" id="KW-0547">Nucleotide-binding</keyword>
<dbReference type="GO" id="GO:0032263">
    <property type="term" value="P:GMP salvage"/>
    <property type="evidence" value="ECO:0007669"/>
    <property type="project" value="TreeGrafter"/>
</dbReference>
<evidence type="ECO:0000256" key="8">
    <source>
        <dbReference type="ARBA" id="ARBA00022676"/>
    </source>
</evidence>
<dbReference type="Pfam" id="PF00156">
    <property type="entry name" value="Pribosyltran"/>
    <property type="match status" value="1"/>
</dbReference>
<evidence type="ECO:0000313" key="20">
    <source>
        <dbReference type="Proteomes" id="UP001171751"/>
    </source>
</evidence>
<dbReference type="GO" id="GO:0005829">
    <property type="term" value="C:cytosol"/>
    <property type="evidence" value="ECO:0007669"/>
    <property type="project" value="TreeGrafter"/>
</dbReference>
<dbReference type="GO" id="GO:0000287">
    <property type="term" value="F:magnesium ion binding"/>
    <property type="evidence" value="ECO:0007669"/>
    <property type="project" value="TreeGrafter"/>
</dbReference>
<dbReference type="SUPFAM" id="SSF53271">
    <property type="entry name" value="PRTase-like"/>
    <property type="match status" value="1"/>
</dbReference>
<keyword evidence="7 16" id="KW-0963">Cytoplasm</keyword>
<keyword evidence="11 16" id="KW-0660">Purine salvage</keyword>
<evidence type="ECO:0000256" key="12">
    <source>
        <dbReference type="ARBA" id="ARBA00022741"/>
    </source>
</evidence>
<dbReference type="CDD" id="cd06223">
    <property type="entry name" value="PRTases_typeI"/>
    <property type="match status" value="1"/>
</dbReference>
<keyword evidence="9 16" id="KW-0808">Transferase</keyword>
<comment type="catalytic activity">
    <reaction evidence="14">
        <text>GMP + diphosphate = guanine + 5-phospho-alpha-D-ribose 1-diphosphate</text>
        <dbReference type="Rhea" id="RHEA:25424"/>
        <dbReference type="ChEBI" id="CHEBI:16235"/>
        <dbReference type="ChEBI" id="CHEBI:33019"/>
        <dbReference type="ChEBI" id="CHEBI:58017"/>
        <dbReference type="ChEBI" id="CHEBI:58115"/>
        <dbReference type="EC" id="2.4.2.8"/>
    </reaction>
    <physiologicalReaction direction="right-to-left" evidence="14">
        <dbReference type="Rhea" id="RHEA:25426"/>
    </physiologicalReaction>
</comment>
<comment type="similarity">
    <text evidence="6 16">Belongs to the purine/pyrimidine phosphoribosyltransferase family.</text>
</comment>
<keyword evidence="13 16" id="KW-0460">Magnesium</keyword>
<dbReference type="GO" id="GO:0046100">
    <property type="term" value="P:hypoxanthine metabolic process"/>
    <property type="evidence" value="ECO:0007669"/>
    <property type="project" value="TreeGrafter"/>
</dbReference>
<feature type="coiled-coil region" evidence="17">
    <location>
        <begin position="7"/>
        <end position="34"/>
    </location>
</feature>
<evidence type="ECO:0000256" key="1">
    <source>
        <dbReference type="ARBA" id="ARBA00001946"/>
    </source>
</evidence>
<keyword evidence="17" id="KW-0175">Coiled coil</keyword>
<dbReference type="GO" id="GO:0006178">
    <property type="term" value="P:guanine salvage"/>
    <property type="evidence" value="ECO:0007669"/>
    <property type="project" value="TreeGrafter"/>
</dbReference>
<dbReference type="GO" id="GO:0004422">
    <property type="term" value="F:hypoxanthine phosphoribosyltransferase activity"/>
    <property type="evidence" value="ECO:0007669"/>
    <property type="project" value="InterPro"/>
</dbReference>
<dbReference type="InterPro" id="IPR000836">
    <property type="entry name" value="PRTase_dom"/>
</dbReference>
<dbReference type="AlphaFoldDB" id="A0AA43ZRT7"/>
<evidence type="ECO:0000256" key="17">
    <source>
        <dbReference type="SAM" id="Coils"/>
    </source>
</evidence>
<evidence type="ECO:0000313" key="19">
    <source>
        <dbReference type="EMBL" id="MDO5457156.1"/>
    </source>
</evidence>
<comment type="subcellular location">
    <subcellularLocation>
        <location evidence="3 16">Cytoplasm</location>
    </subcellularLocation>
</comment>
<gene>
    <name evidence="19" type="primary">hpt</name>
    <name evidence="19" type="ORF">Q4F26_02315</name>
</gene>
<evidence type="ECO:0000256" key="15">
    <source>
        <dbReference type="ARBA" id="ARBA00049402"/>
    </source>
</evidence>
<evidence type="ECO:0000256" key="3">
    <source>
        <dbReference type="ARBA" id="ARBA00004496"/>
    </source>
</evidence>
<dbReference type="PANTHER" id="PTHR43340:SF1">
    <property type="entry name" value="HYPOXANTHINE PHOSPHORIBOSYLTRANSFERASE"/>
    <property type="match status" value="1"/>
</dbReference>
<evidence type="ECO:0000256" key="2">
    <source>
        <dbReference type="ARBA" id="ARBA00002049"/>
    </source>
</evidence>
<dbReference type="InterPro" id="IPR005904">
    <property type="entry name" value="Hxn_phspho_trans"/>
</dbReference>
<comment type="cofactor">
    <cofactor evidence="1 16">
        <name>Mg(2+)</name>
        <dbReference type="ChEBI" id="CHEBI:18420"/>
    </cofactor>
</comment>
<proteinExistence type="inferred from homology"/>
<comment type="caution">
    <text evidence="19">The sequence shown here is derived from an EMBL/GenBank/DDBJ whole genome shotgun (WGS) entry which is preliminary data.</text>
</comment>
<dbReference type="Gene3D" id="3.40.50.2020">
    <property type="match status" value="1"/>
</dbReference>